<comment type="catalytic activity">
    <reaction evidence="10">
        <text>(sulfur carrier)-H + L-cysteine = (sulfur carrier)-SH + L-alanine</text>
        <dbReference type="Rhea" id="RHEA:43892"/>
        <dbReference type="Rhea" id="RHEA-COMP:14737"/>
        <dbReference type="Rhea" id="RHEA-COMP:14739"/>
        <dbReference type="ChEBI" id="CHEBI:29917"/>
        <dbReference type="ChEBI" id="CHEBI:35235"/>
        <dbReference type="ChEBI" id="CHEBI:57972"/>
        <dbReference type="ChEBI" id="CHEBI:64428"/>
        <dbReference type="EC" id="2.8.1.7"/>
    </reaction>
</comment>
<feature type="domain" description="Aminotransferase class V" evidence="12">
    <location>
        <begin position="6"/>
        <end position="367"/>
    </location>
</feature>
<dbReference type="PANTHER" id="PTHR11601:SF34">
    <property type="entry name" value="CYSTEINE DESULFURASE"/>
    <property type="match status" value="1"/>
</dbReference>
<evidence type="ECO:0000256" key="6">
    <source>
        <dbReference type="ARBA" id="ARBA00022723"/>
    </source>
</evidence>
<evidence type="ECO:0000256" key="8">
    <source>
        <dbReference type="ARBA" id="ARBA00023004"/>
    </source>
</evidence>
<dbReference type="Proteomes" id="UP000322553">
    <property type="component" value="Chromosome"/>
</dbReference>
<name>A0A1S1NVJ9_9GAMM</name>
<comment type="cofactor">
    <cofactor evidence="1 11">
        <name>pyridoxal 5'-phosphate</name>
        <dbReference type="ChEBI" id="CHEBI:597326"/>
    </cofactor>
</comment>
<dbReference type="STRING" id="657387.BH688_16550"/>
<dbReference type="GO" id="GO:0031071">
    <property type="term" value="F:cysteine desulfurase activity"/>
    <property type="evidence" value="ECO:0007669"/>
    <property type="project" value="UniProtKB-EC"/>
</dbReference>
<evidence type="ECO:0000256" key="7">
    <source>
        <dbReference type="ARBA" id="ARBA00022898"/>
    </source>
</evidence>
<evidence type="ECO:0000256" key="10">
    <source>
        <dbReference type="ARBA" id="ARBA00050776"/>
    </source>
</evidence>
<evidence type="ECO:0000256" key="3">
    <source>
        <dbReference type="ARBA" id="ARBA00012239"/>
    </source>
</evidence>
<dbReference type="PROSITE" id="PS00595">
    <property type="entry name" value="AA_TRANSFER_CLASS_5"/>
    <property type="match status" value="1"/>
</dbReference>
<dbReference type="AlphaFoldDB" id="A0A1S1NVJ9"/>
<keyword evidence="6" id="KW-0479">Metal-binding</keyword>
<gene>
    <name evidence="13" type="ORF">FY550_03475</name>
</gene>
<organism evidence="13 14">
    <name type="scientific">Kushneria phosphatilytica</name>
    <dbReference type="NCBI Taxonomy" id="657387"/>
    <lineage>
        <taxon>Bacteria</taxon>
        <taxon>Pseudomonadati</taxon>
        <taxon>Pseudomonadota</taxon>
        <taxon>Gammaproteobacteria</taxon>
        <taxon>Oceanospirillales</taxon>
        <taxon>Halomonadaceae</taxon>
        <taxon>Kushneria</taxon>
    </lineage>
</organism>
<dbReference type="FunFam" id="3.40.640.10:FF:000003">
    <property type="entry name" value="Cysteine desulfurase IscS"/>
    <property type="match status" value="1"/>
</dbReference>
<keyword evidence="13" id="KW-0032">Aminotransferase</keyword>
<dbReference type="GO" id="GO:0051537">
    <property type="term" value="F:2 iron, 2 sulfur cluster binding"/>
    <property type="evidence" value="ECO:0007669"/>
    <property type="project" value="UniProtKB-KW"/>
</dbReference>
<protein>
    <recommendedName>
        <fullName evidence="3">cysteine desulfurase</fullName>
        <ecNumber evidence="3">2.8.1.7</ecNumber>
    </recommendedName>
</protein>
<dbReference type="InterPro" id="IPR015422">
    <property type="entry name" value="PyrdxlP-dep_Trfase_small"/>
</dbReference>
<evidence type="ECO:0000256" key="9">
    <source>
        <dbReference type="ARBA" id="ARBA00023014"/>
    </source>
</evidence>
<keyword evidence="8" id="KW-0408">Iron</keyword>
<dbReference type="PANTHER" id="PTHR11601">
    <property type="entry name" value="CYSTEINE DESULFURYLASE FAMILY MEMBER"/>
    <property type="match status" value="1"/>
</dbReference>
<dbReference type="PIRSF" id="PIRSF005572">
    <property type="entry name" value="NifS"/>
    <property type="match status" value="1"/>
</dbReference>
<dbReference type="Gene3D" id="3.90.1150.10">
    <property type="entry name" value="Aspartate Aminotransferase, domain 1"/>
    <property type="match status" value="1"/>
</dbReference>
<dbReference type="EC" id="2.8.1.7" evidence="3"/>
<dbReference type="InterPro" id="IPR000192">
    <property type="entry name" value="Aminotrans_V_dom"/>
</dbReference>
<dbReference type="RefSeq" id="WP_070981776.1">
    <property type="nucleotide sequence ID" value="NZ_CP043420.1"/>
</dbReference>
<evidence type="ECO:0000313" key="13">
    <source>
        <dbReference type="EMBL" id="QEL10293.1"/>
    </source>
</evidence>
<evidence type="ECO:0000259" key="12">
    <source>
        <dbReference type="Pfam" id="PF00266"/>
    </source>
</evidence>
<evidence type="ECO:0000256" key="1">
    <source>
        <dbReference type="ARBA" id="ARBA00001933"/>
    </source>
</evidence>
<keyword evidence="14" id="KW-1185">Reference proteome</keyword>
<keyword evidence="5" id="KW-0001">2Fe-2S</keyword>
<dbReference type="InterPro" id="IPR020578">
    <property type="entry name" value="Aminotrans_V_PyrdxlP_BS"/>
</dbReference>
<dbReference type="InterPro" id="IPR016454">
    <property type="entry name" value="Cysteine_dSase"/>
</dbReference>
<dbReference type="KEGG" id="kuy:FY550_03475"/>
<dbReference type="SUPFAM" id="SSF53383">
    <property type="entry name" value="PLP-dependent transferases"/>
    <property type="match status" value="1"/>
</dbReference>
<dbReference type="EMBL" id="CP043420">
    <property type="protein sequence ID" value="QEL10293.1"/>
    <property type="molecule type" value="Genomic_DNA"/>
</dbReference>
<comment type="similarity">
    <text evidence="2">Belongs to the class-V pyridoxal-phosphate-dependent aminotransferase family. NifS/IscS subfamily.</text>
</comment>
<accession>A0A1S1NVJ9</accession>
<keyword evidence="7" id="KW-0663">Pyridoxal phosphate</keyword>
<evidence type="ECO:0000313" key="14">
    <source>
        <dbReference type="Proteomes" id="UP000322553"/>
    </source>
</evidence>
<keyword evidence="4 13" id="KW-0808">Transferase</keyword>
<reference evidence="13 14" key="1">
    <citation type="submission" date="2019-08" db="EMBL/GenBank/DDBJ databases">
        <title>Complete genome sequence of Kushneria sp. YCWA18, a halophilic phosphate-solubilizing bacterium isolated from Daqiao saltern in China.</title>
        <authorList>
            <person name="Du G.-X."/>
            <person name="Qu L.-Y."/>
        </authorList>
    </citation>
    <scope>NUCLEOTIDE SEQUENCE [LARGE SCALE GENOMIC DNA]</scope>
    <source>
        <strain evidence="13 14">YCWA18</strain>
    </source>
</reference>
<dbReference type="InterPro" id="IPR015421">
    <property type="entry name" value="PyrdxlP-dep_Trfase_major"/>
</dbReference>
<dbReference type="InterPro" id="IPR015424">
    <property type="entry name" value="PyrdxlP-dep_Trfase"/>
</dbReference>
<dbReference type="OrthoDB" id="9808002at2"/>
<dbReference type="Gene3D" id="3.40.640.10">
    <property type="entry name" value="Type I PLP-dependent aspartate aminotransferase-like (Major domain)"/>
    <property type="match status" value="1"/>
</dbReference>
<keyword evidence="9" id="KW-0411">Iron-sulfur</keyword>
<evidence type="ECO:0000256" key="4">
    <source>
        <dbReference type="ARBA" id="ARBA00022679"/>
    </source>
</evidence>
<dbReference type="GO" id="GO:0008483">
    <property type="term" value="F:transaminase activity"/>
    <property type="evidence" value="ECO:0007669"/>
    <property type="project" value="UniProtKB-KW"/>
</dbReference>
<dbReference type="Pfam" id="PF00266">
    <property type="entry name" value="Aminotran_5"/>
    <property type="match status" value="1"/>
</dbReference>
<proteinExistence type="inferred from homology"/>
<evidence type="ECO:0000256" key="5">
    <source>
        <dbReference type="ARBA" id="ARBA00022714"/>
    </source>
</evidence>
<sequence>MNTSLIYLDYAATTPVDPQVAELMARHLTREGTFANPASRSHMAGWMAEQAVEGARRQVSDLIGADPREIVWTSGATEADNLALTGFMRANRARGRHLITSSIEHKAVLDTASMLEQEGFEVTRLAPPSDGGIDPEKLREALRPDTVLISLMAVNNELGSISDINALGRIAREHGAAFHVDAAQAAGKIELDMSEQPIDMLSLSGHKVYGPKGIGALYVRRGTRIEALIHGGGHERGMRSGTLATHQIVGMGQAFALAADSLDEDRQHVSALRQRFLAGLQECEGVHINGEGGTSVPNILNLGFDGVDGEALLMALRDVAVSTGSACNSASVDPSYVLTEIGLPRERALASLRFSFGRFTTAEEIDQAGQSLHQALVSLRQARQNRPSFDVPTEQAHARQQD</sequence>
<evidence type="ECO:0000256" key="2">
    <source>
        <dbReference type="ARBA" id="ARBA00006490"/>
    </source>
</evidence>
<evidence type="ECO:0000256" key="11">
    <source>
        <dbReference type="RuleBase" id="RU004504"/>
    </source>
</evidence>
<dbReference type="GO" id="GO:0046872">
    <property type="term" value="F:metal ion binding"/>
    <property type="evidence" value="ECO:0007669"/>
    <property type="project" value="UniProtKB-KW"/>
</dbReference>